<comment type="caution">
    <text evidence="2">The sequence shown here is derived from an EMBL/GenBank/DDBJ whole genome shotgun (WGS) entry which is preliminary data.</text>
</comment>
<evidence type="ECO:0000259" key="1">
    <source>
        <dbReference type="Pfam" id="PF07727"/>
    </source>
</evidence>
<dbReference type="AlphaFoldDB" id="A0A371FN99"/>
<dbReference type="Proteomes" id="UP000257109">
    <property type="component" value="Unassembled WGS sequence"/>
</dbReference>
<keyword evidence="3" id="KW-1185">Reference proteome</keyword>
<dbReference type="EMBL" id="QJKJ01008429">
    <property type="protein sequence ID" value="RDX79799.1"/>
    <property type="molecule type" value="Genomic_DNA"/>
</dbReference>
<sequence length="110" mass="12810">MKCKSDGTLKRYKARLVAKRHGIDYEETFSPIAKMNMVRVILSLTVHFGWNLQQFDVKNVFLHGGVIEFYMDILAGFSSHNERIRYAYSKRHCMDLNSLPEHGLEDLLMS</sequence>
<evidence type="ECO:0000313" key="3">
    <source>
        <dbReference type="Proteomes" id="UP000257109"/>
    </source>
</evidence>
<dbReference type="STRING" id="157652.A0A371FN99"/>
<accession>A0A371FN99</accession>
<gene>
    <name evidence="2" type="ORF">CR513_39736</name>
</gene>
<dbReference type="InterPro" id="IPR013103">
    <property type="entry name" value="RVT_2"/>
</dbReference>
<proteinExistence type="predicted"/>
<organism evidence="2 3">
    <name type="scientific">Mucuna pruriens</name>
    <name type="common">Velvet bean</name>
    <name type="synonym">Dolichos pruriens</name>
    <dbReference type="NCBI Taxonomy" id="157652"/>
    <lineage>
        <taxon>Eukaryota</taxon>
        <taxon>Viridiplantae</taxon>
        <taxon>Streptophyta</taxon>
        <taxon>Embryophyta</taxon>
        <taxon>Tracheophyta</taxon>
        <taxon>Spermatophyta</taxon>
        <taxon>Magnoliopsida</taxon>
        <taxon>eudicotyledons</taxon>
        <taxon>Gunneridae</taxon>
        <taxon>Pentapetalae</taxon>
        <taxon>rosids</taxon>
        <taxon>fabids</taxon>
        <taxon>Fabales</taxon>
        <taxon>Fabaceae</taxon>
        <taxon>Papilionoideae</taxon>
        <taxon>50 kb inversion clade</taxon>
        <taxon>NPAAA clade</taxon>
        <taxon>indigoferoid/millettioid clade</taxon>
        <taxon>Phaseoleae</taxon>
        <taxon>Mucuna</taxon>
    </lineage>
</organism>
<feature type="domain" description="Reverse transcriptase Ty1/copia-type" evidence="1">
    <location>
        <begin position="7"/>
        <end position="82"/>
    </location>
</feature>
<dbReference type="Pfam" id="PF07727">
    <property type="entry name" value="RVT_2"/>
    <property type="match status" value="1"/>
</dbReference>
<evidence type="ECO:0000313" key="2">
    <source>
        <dbReference type="EMBL" id="RDX79799.1"/>
    </source>
</evidence>
<dbReference type="OrthoDB" id="411615at2759"/>
<protein>
    <recommendedName>
        <fullName evidence="1">Reverse transcriptase Ty1/copia-type domain-containing protein</fullName>
    </recommendedName>
</protein>
<reference evidence="2" key="1">
    <citation type="submission" date="2018-05" db="EMBL/GenBank/DDBJ databases">
        <title>Draft genome of Mucuna pruriens seed.</title>
        <authorList>
            <person name="Nnadi N.E."/>
            <person name="Vos R."/>
            <person name="Hasami M.H."/>
            <person name="Devisetty U.K."/>
            <person name="Aguiy J.C."/>
        </authorList>
    </citation>
    <scope>NUCLEOTIDE SEQUENCE [LARGE SCALE GENOMIC DNA]</scope>
    <source>
        <strain evidence="2">JCA_2017</strain>
    </source>
</reference>
<name>A0A371FN99_MUCPR</name>
<feature type="non-terminal residue" evidence="2">
    <location>
        <position position="1"/>
    </location>
</feature>